<dbReference type="InterPro" id="IPR010591">
    <property type="entry name" value="ATP11"/>
</dbReference>
<evidence type="ECO:0000256" key="5">
    <source>
        <dbReference type="SAM" id="MobiDB-lite"/>
    </source>
</evidence>
<proteinExistence type="inferred from homology"/>
<comment type="caution">
    <text evidence="6">The sequence shown here is derived from an EMBL/GenBank/DDBJ whole genome shotgun (WGS) entry which is preliminary data.</text>
</comment>
<dbReference type="InParanoid" id="A0A409W041"/>
<evidence type="ECO:0008006" key="8">
    <source>
        <dbReference type="Google" id="ProtNLM"/>
    </source>
</evidence>
<sequence>QGLTVLQLLEKVKADEGKRRKEEAEKLKAAAAAVLQSRPASREASTSTSSLDAGKADVKALLAERKDAAPFKALSSILNIPRILASPHTPEQISALWTAYHASRSNGTGRGYVSASVPLDMFHKMTSTGRQYPTFVLPLPRIQAIDPAAPASSEENVAHEFYFMQWDFHAPPDIPSASDDLFAKPAQSSPGVSNPACATVLFTPLQEYKLRGAFATPYLVLTIYTDLATTHGVVLLRGEITPSTTGGDRYMLNQEDAQILALSLQKFYLWNNNGKDDGERLLRTFHEKPEEFKWQELLDFSKLTL</sequence>
<feature type="region of interest" description="Disordered" evidence="5">
    <location>
        <begin position="31"/>
        <end position="50"/>
    </location>
</feature>
<evidence type="ECO:0000313" key="7">
    <source>
        <dbReference type="Proteomes" id="UP000283269"/>
    </source>
</evidence>
<dbReference type="PANTHER" id="PTHR13126">
    <property type="entry name" value="CHAPERONE ATP11"/>
    <property type="match status" value="1"/>
</dbReference>
<evidence type="ECO:0000256" key="3">
    <source>
        <dbReference type="ARBA" id="ARBA00022946"/>
    </source>
</evidence>
<evidence type="ECO:0000256" key="2">
    <source>
        <dbReference type="ARBA" id="ARBA00009116"/>
    </source>
</evidence>
<keyword evidence="7" id="KW-1185">Reference proteome</keyword>
<accession>A0A409W041</accession>
<keyword evidence="4" id="KW-0496">Mitochondrion</keyword>
<dbReference type="EMBL" id="NHYD01003846">
    <property type="protein sequence ID" value="PPQ71843.1"/>
    <property type="molecule type" value="Genomic_DNA"/>
</dbReference>
<evidence type="ECO:0000256" key="4">
    <source>
        <dbReference type="ARBA" id="ARBA00023128"/>
    </source>
</evidence>
<dbReference type="Pfam" id="PF06644">
    <property type="entry name" value="ATP11"/>
    <property type="match status" value="1"/>
</dbReference>
<dbReference type="AlphaFoldDB" id="A0A409W041"/>
<organism evidence="6 7">
    <name type="scientific">Psilocybe cyanescens</name>
    <dbReference type="NCBI Taxonomy" id="93625"/>
    <lineage>
        <taxon>Eukaryota</taxon>
        <taxon>Fungi</taxon>
        <taxon>Dikarya</taxon>
        <taxon>Basidiomycota</taxon>
        <taxon>Agaricomycotina</taxon>
        <taxon>Agaricomycetes</taxon>
        <taxon>Agaricomycetidae</taxon>
        <taxon>Agaricales</taxon>
        <taxon>Agaricineae</taxon>
        <taxon>Strophariaceae</taxon>
        <taxon>Psilocybe</taxon>
    </lineage>
</organism>
<dbReference type="FunCoup" id="A0A409W041">
    <property type="interactions" value="216"/>
</dbReference>
<reference evidence="6 7" key="1">
    <citation type="journal article" date="2018" name="Evol. Lett.">
        <title>Horizontal gene cluster transfer increased hallucinogenic mushroom diversity.</title>
        <authorList>
            <person name="Reynolds H.T."/>
            <person name="Vijayakumar V."/>
            <person name="Gluck-Thaler E."/>
            <person name="Korotkin H.B."/>
            <person name="Matheny P.B."/>
            <person name="Slot J.C."/>
        </authorList>
    </citation>
    <scope>NUCLEOTIDE SEQUENCE [LARGE SCALE GENOMIC DNA]</scope>
    <source>
        <strain evidence="6 7">2631</strain>
    </source>
</reference>
<dbReference type="GO" id="GO:0033615">
    <property type="term" value="P:mitochondrial proton-transporting ATP synthase complex assembly"/>
    <property type="evidence" value="ECO:0007669"/>
    <property type="project" value="TreeGrafter"/>
</dbReference>
<comment type="similarity">
    <text evidence="2">Belongs to the ATP11 family.</text>
</comment>
<dbReference type="Proteomes" id="UP000283269">
    <property type="component" value="Unassembled WGS sequence"/>
</dbReference>
<feature type="non-terminal residue" evidence="6">
    <location>
        <position position="1"/>
    </location>
</feature>
<protein>
    <recommendedName>
        <fullName evidence="8">ATP11-domain-containing protein</fullName>
    </recommendedName>
</protein>
<gene>
    <name evidence="6" type="ORF">CVT25_006362</name>
</gene>
<evidence type="ECO:0000256" key="1">
    <source>
        <dbReference type="ARBA" id="ARBA00004173"/>
    </source>
</evidence>
<name>A0A409W041_PSICY</name>
<keyword evidence="3" id="KW-0809">Transit peptide</keyword>
<dbReference type="GO" id="GO:0005739">
    <property type="term" value="C:mitochondrion"/>
    <property type="evidence" value="ECO:0007669"/>
    <property type="project" value="UniProtKB-SubCell"/>
</dbReference>
<comment type="subcellular location">
    <subcellularLocation>
        <location evidence="1">Mitochondrion</location>
    </subcellularLocation>
</comment>
<dbReference type="PANTHER" id="PTHR13126:SF0">
    <property type="entry name" value="ATP SYNTHASE MITOCHONDRIAL F1 COMPLEX ASSEMBLY FACTOR 1"/>
    <property type="match status" value="1"/>
</dbReference>
<evidence type="ECO:0000313" key="6">
    <source>
        <dbReference type="EMBL" id="PPQ71843.1"/>
    </source>
</evidence>
<dbReference type="STRING" id="93625.A0A409W041"/>
<dbReference type="OrthoDB" id="16535at2759"/>